<evidence type="ECO:0000313" key="2">
    <source>
        <dbReference type="Proteomes" id="UP000184300"/>
    </source>
</evidence>
<dbReference type="PANTHER" id="PTHR36091">
    <property type="entry name" value="ALTERED INHERITANCE OF MITOCHONDRIA PROTEIN 9, MITOCHONDRIAL"/>
    <property type="match status" value="1"/>
</dbReference>
<organism evidence="1 2">
    <name type="scientific">Aspergillus glaucus CBS 516.65</name>
    <dbReference type="NCBI Taxonomy" id="1160497"/>
    <lineage>
        <taxon>Eukaryota</taxon>
        <taxon>Fungi</taxon>
        <taxon>Dikarya</taxon>
        <taxon>Ascomycota</taxon>
        <taxon>Pezizomycotina</taxon>
        <taxon>Eurotiomycetes</taxon>
        <taxon>Eurotiomycetidae</taxon>
        <taxon>Eurotiales</taxon>
        <taxon>Aspergillaceae</taxon>
        <taxon>Aspergillus</taxon>
        <taxon>Aspergillus subgen. Aspergillus</taxon>
    </lineage>
</organism>
<dbReference type="GO" id="GO:0005739">
    <property type="term" value="C:mitochondrion"/>
    <property type="evidence" value="ECO:0007669"/>
    <property type="project" value="TreeGrafter"/>
</dbReference>
<accession>A0A1L9VDT9</accession>
<dbReference type="PANTHER" id="PTHR36091:SF2">
    <property type="entry name" value="AMINOGLYCOSIDE PHOSPHOTRANSFERASE DOMAIN-CONTAINING PROTEIN"/>
    <property type="match status" value="1"/>
</dbReference>
<dbReference type="GeneID" id="34464646"/>
<proteinExistence type="predicted"/>
<dbReference type="RefSeq" id="XP_022398761.1">
    <property type="nucleotide sequence ID" value="XM_022548386.1"/>
</dbReference>
<name>A0A1L9VDT9_ASPGL</name>
<dbReference type="Proteomes" id="UP000184300">
    <property type="component" value="Unassembled WGS sequence"/>
</dbReference>
<keyword evidence="2" id="KW-1185">Reference proteome</keyword>
<gene>
    <name evidence="1" type="ORF">ASPGLDRAFT_59611</name>
</gene>
<dbReference type="InterPro" id="IPR051035">
    <property type="entry name" value="Mito_inheritance_9"/>
</dbReference>
<reference evidence="2" key="1">
    <citation type="journal article" date="2017" name="Genome Biol.">
        <title>Comparative genomics reveals high biological diversity and specific adaptations in the industrially and medically important fungal genus Aspergillus.</title>
        <authorList>
            <person name="de Vries R.P."/>
            <person name="Riley R."/>
            <person name="Wiebenga A."/>
            <person name="Aguilar-Osorio G."/>
            <person name="Amillis S."/>
            <person name="Uchima C.A."/>
            <person name="Anderluh G."/>
            <person name="Asadollahi M."/>
            <person name="Askin M."/>
            <person name="Barry K."/>
            <person name="Battaglia E."/>
            <person name="Bayram O."/>
            <person name="Benocci T."/>
            <person name="Braus-Stromeyer S.A."/>
            <person name="Caldana C."/>
            <person name="Canovas D."/>
            <person name="Cerqueira G.C."/>
            <person name="Chen F."/>
            <person name="Chen W."/>
            <person name="Choi C."/>
            <person name="Clum A."/>
            <person name="Dos Santos R.A."/>
            <person name="Damasio A.R."/>
            <person name="Diallinas G."/>
            <person name="Emri T."/>
            <person name="Fekete E."/>
            <person name="Flipphi M."/>
            <person name="Freyberg S."/>
            <person name="Gallo A."/>
            <person name="Gournas C."/>
            <person name="Habgood R."/>
            <person name="Hainaut M."/>
            <person name="Harispe M.L."/>
            <person name="Henrissat B."/>
            <person name="Hilden K.S."/>
            <person name="Hope R."/>
            <person name="Hossain A."/>
            <person name="Karabika E."/>
            <person name="Karaffa L."/>
            <person name="Karanyi Z."/>
            <person name="Krasevec N."/>
            <person name="Kuo A."/>
            <person name="Kusch H."/>
            <person name="LaButti K."/>
            <person name="Lagendijk E.L."/>
            <person name="Lapidus A."/>
            <person name="Levasseur A."/>
            <person name="Lindquist E."/>
            <person name="Lipzen A."/>
            <person name="Logrieco A.F."/>
            <person name="MacCabe A."/>
            <person name="Maekelae M.R."/>
            <person name="Malavazi I."/>
            <person name="Melin P."/>
            <person name="Meyer V."/>
            <person name="Mielnichuk N."/>
            <person name="Miskei M."/>
            <person name="Molnar A.P."/>
            <person name="Mule G."/>
            <person name="Ngan C.Y."/>
            <person name="Orejas M."/>
            <person name="Orosz E."/>
            <person name="Ouedraogo J.P."/>
            <person name="Overkamp K.M."/>
            <person name="Park H.-S."/>
            <person name="Perrone G."/>
            <person name="Piumi F."/>
            <person name="Punt P.J."/>
            <person name="Ram A.F."/>
            <person name="Ramon A."/>
            <person name="Rauscher S."/>
            <person name="Record E."/>
            <person name="Riano-Pachon D.M."/>
            <person name="Robert V."/>
            <person name="Roehrig J."/>
            <person name="Ruller R."/>
            <person name="Salamov A."/>
            <person name="Salih N.S."/>
            <person name="Samson R.A."/>
            <person name="Sandor E."/>
            <person name="Sanguinetti M."/>
            <person name="Schuetze T."/>
            <person name="Sepcic K."/>
            <person name="Shelest E."/>
            <person name="Sherlock G."/>
            <person name="Sophianopoulou V."/>
            <person name="Squina F.M."/>
            <person name="Sun H."/>
            <person name="Susca A."/>
            <person name="Todd R.B."/>
            <person name="Tsang A."/>
            <person name="Unkles S.E."/>
            <person name="van de Wiele N."/>
            <person name="van Rossen-Uffink D."/>
            <person name="Oliveira J.V."/>
            <person name="Vesth T.C."/>
            <person name="Visser J."/>
            <person name="Yu J.-H."/>
            <person name="Zhou M."/>
            <person name="Andersen M.R."/>
            <person name="Archer D.B."/>
            <person name="Baker S.E."/>
            <person name="Benoit I."/>
            <person name="Brakhage A.A."/>
            <person name="Braus G.H."/>
            <person name="Fischer R."/>
            <person name="Frisvad J.C."/>
            <person name="Goldman G.H."/>
            <person name="Houbraken J."/>
            <person name="Oakley B."/>
            <person name="Pocsi I."/>
            <person name="Scazzocchio C."/>
            <person name="Seiboth B."/>
            <person name="vanKuyk P.A."/>
            <person name="Wortman J."/>
            <person name="Dyer P.S."/>
            <person name="Grigoriev I.V."/>
        </authorList>
    </citation>
    <scope>NUCLEOTIDE SEQUENCE [LARGE SCALE GENOMIC DNA]</scope>
    <source>
        <strain evidence="2">CBS 516.65</strain>
    </source>
</reference>
<sequence>MPRYFQNYGDPESESLEKPKLELPSDYDSLSHSKQIAVRETIRKRVIHYLYAILTSRLNPEHYNAIFNQSAVVRQRLFEFAVIEDIIHLGAEQEEADTAMEQLREAVGVGVDGWVSNNDFEASKGKVQEVKAKLLEMCDDPLERTKLQDHFPFDGFDEEA</sequence>
<dbReference type="VEuPathDB" id="FungiDB:ASPGLDRAFT_59611"/>
<protein>
    <submittedName>
        <fullName evidence="1">Uncharacterized protein</fullName>
    </submittedName>
</protein>
<dbReference type="STRING" id="1160497.A0A1L9VDT9"/>
<dbReference type="OrthoDB" id="10003767at2759"/>
<dbReference type="AlphaFoldDB" id="A0A1L9VDT9"/>
<evidence type="ECO:0000313" key="1">
    <source>
        <dbReference type="EMBL" id="OJJ82063.1"/>
    </source>
</evidence>
<dbReference type="EMBL" id="KV878903">
    <property type="protein sequence ID" value="OJJ82063.1"/>
    <property type="molecule type" value="Genomic_DNA"/>
</dbReference>